<evidence type="ECO:0000256" key="1">
    <source>
        <dbReference type="ARBA" id="ARBA00001933"/>
    </source>
</evidence>
<evidence type="ECO:0000313" key="8">
    <source>
        <dbReference type="EMBL" id="MFD0950836.1"/>
    </source>
</evidence>
<name>A0ABW3HJB3_9GAMM</name>
<keyword evidence="9" id="KW-1185">Reference proteome</keyword>
<comment type="cofactor">
    <cofactor evidence="1 7">
        <name>pyridoxal 5'-phosphate</name>
        <dbReference type="ChEBI" id="CHEBI:597326"/>
    </cofactor>
</comment>
<evidence type="ECO:0000256" key="6">
    <source>
        <dbReference type="RuleBase" id="RU003560"/>
    </source>
</evidence>
<dbReference type="Proteomes" id="UP001597044">
    <property type="component" value="Unassembled WGS sequence"/>
</dbReference>
<dbReference type="NCBIfam" id="NF006733">
    <property type="entry name" value="PRK09264.1"/>
    <property type="match status" value="1"/>
</dbReference>
<evidence type="ECO:0000256" key="3">
    <source>
        <dbReference type="ARBA" id="ARBA00022576"/>
    </source>
</evidence>
<sequence>MPLAIFDRLESEVRSYVRSYPTVFTRAVGSHITNEEGREYLDFFAGAGSLNYGHNHPTLKAALIEYLQADGILHGLDMATEAKREFIETFERTILKPRRLDYKIQFTGPTGTNAVEAALKLARLVKARNNILCFTNAFHGVTTGSVAATGSSKFRDATGASLTDTQFVPYANYYGRDINTLDLIEKQLSDPGSGMDAPAAVLVECIQGEGGINTASADWLRGLAAMCRRHDMLLIVDDIQMGCGRTGSFFSFEQAGINPDIVTLSKSISGYGLPMALVLIKPEYDIWTPSAHNGTFRGNNAAFVTATAALNTFWADNSFADEVRVKGRLLHQRLEGLRKRHPGITAIRGRGMVAGIVLENSDMADAVSARCFEQGMIIETCGPHGEVVKMLPPLIMSEADLEAGLRIFDEALTHARRTLAPATIEEKTA</sequence>
<dbReference type="EC" id="2.6.1.76" evidence="7"/>
<evidence type="ECO:0000256" key="2">
    <source>
        <dbReference type="ARBA" id="ARBA00008954"/>
    </source>
</evidence>
<reference evidence="9" key="1">
    <citation type="journal article" date="2019" name="Int. J. Syst. Evol. Microbiol.">
        <title>The Global Catalogue of Microorganisms (GCM) 10K type strain sequencing project: providing services to taxonomists for standard genome sequencing and annotation.</title>
        <authorList>
            <consortium name="The Broad Institute Genomics Platform"/>
            <consortium name="The Broad Institute Genome Sequencing Center for Infectious Disease"/>
            <person name="Wu L."/>
            <person name="Ma J."/>
        </authorList>
    </citation>
    <scope>NUCLEOTIDE SEQUENCE [LARGE SCALE GENOMIC DNA]</scope>
    <source>
        <strain evidence="9">CCUG 63419</strain>
    </source>
</reference>
<keyword evidence="5 6" id="KW-0663">Pyridoxal phosphate</keyword>
<dbReference type="InterPro" id="IPR049704">
    <property type="entry name" value="Aminotrans_3_PPA_site"/>
</dbReference>
<dbReference type="InterPro" id="IPR005814">
    <property type="entry name" value="Aminotrans_3"/>
</dbReference>
<protein>
    <recommendedName>
        <fullName evidence="7">Diaminobutyrate--2-oxoglutarate transaminase</fullName>
        <ecNumber evidence="7">2.6.1.76</ecNumber>
    </recommendedName>
    <alternativeName>
        <fullName evidence="7">DABA aminotransferase</fullName>
    </alternativeName>
</protein>
<dbReference type="EMBL" id="JBHTIT010000001">
    <property type="protein sequence ID" value="MFD0950836.1"/>
    <property type="molecule type" value="Genomic_DNA"/>
</dbReference>
<evidence type="ECO:0000256" key="7">
    <source>
        <dbReference type="RuleBase" id="RU365034"/>
    </source>
</evidence>
<dbReference type="InterPro" id="IPR015424">
    <property type="entry name" value="PyrdxlP-dep_Trfase"/>
</dbReference>
<comment type="similarity">
    <text evidence="2 6">Belongs to the class-III pyridoxal-phosphate-dependent aminotransferase family.</text>
</comment>
<keyword evidence="3 7" id="KW-0032">Aminotransferase</keyword>
<dbReference type="PANTHER" id="PTHR43552:SF2">
    <property type="entry name" value="DIAMINOBUTYRATE--2-OXOGLUTARATE TRANSAMINASE"/>
    <property type="match status" value="1"/>
</dbReference>
<organism evidence="8 9">
    <name type="scientific">Paraperlucidibaca wandonensis</name>
    <dbReference type="NCBI Taxonomy" id="1268273"/>
    <lineage>
        <taxon>Bacteria</taxon>
        <taxon>Pseudomonadati</taxon>
        <taxon>Pseudomonadota</taxon>
        <taxon>Gammaproteobacteria</taxon>
        <taxon>Moraxellales</taxon>
        <taxon>Moraxellaceae</taxon>
        <taxon>Paraperlucidibaca</taxon>
    </lineage>
</organism>
<dbReference type="NCBIfam" id="TIGR02407">
    <property type="entry name" value="ectoine_ectB"/>
    <property type="match status" value="1"/>
</dbReference>
<dbReference type="Gene3D" id="3.40.640.10">
    <property type="entry name" value="Type I PLP-dependent aspartate aminotransferase-like (Major domain)"/>
    <property type="match status" value="1"/>
</dbReference>
<gene>
    <name evidence="8" type="primary">ectB</name>
    <name evidence="8" type="ORF">ACFQ0F_10615</name>
</gene>
<dbReference type="InterPro" id="IPR004637">
    <property type="entry name" value="Dat"/>
</dbReference>
<dbReference type="InterPro" id="IPR012773">
    <property type="entry name" value="Ectoine_EctB"/>
</dbReference>
<dbReference type="RefSeq" id="WP_379071907.1">
    <property type="nucleotide sequence ID" value="NZ_JBHTIT010000001.1"/>
</dbReference>
<dbReference type="PROSITE" id="PS00600">
    <property type="entry name" value="AA_TRANSFER_CLASS_3"/>
    <property type="match status" value="1"/>
</dbReference>
<evidence type="ECO:0000313" key="9">
    <source>
        <dbReference type="Proteomes" id="UP001597044"/>
    </source>
</evidence>
<evidence type="ECO:0000256" key="5">
    <source>
        <dbReference type="ARBA" id="ARBA00022898"/>
    </source>
</evidence>
<dbReference type="NCBIfam" id="TIGR00709">
    <property type="entry name" value="dat"/>
    <property type="match status" value="1"/>
</dbReference>
<proteinExistence type="inferred from homology"/>
<comment type="pathway">
    <text evidence="7">Amine and polyamine biosynthesis; ectoine biosynthesis; L-ectoine from L-aspartate 4-semialdehyde: step 1/3.</text>
</comment>
<dbReference type="InterPro" id="IPR015421">
    <property type="entry name" value="PyrdxlP-dep_Trfase_major"/>
</dbReference>
<dbReference type="PIRSF" id="PIRSF000521">
    <property type="entry name" value="Transaminase_4ab_Lys_Orn"/>
    <property type="match status" value="1"/>
</dbReference>
<dbReference type="CDD" id="cd00610">
    <property type="entry name" value="OAT_like"/>
    <property type="match status" value="1"/>
</dbReference>
<dbReference type="InterPro" id="IPR015422">
    <property type="entry name" value="PyrdxlP-dep_Trfase_small"/>
</dbReference>
<accession>A0ABW3HJB3</accession>
<comment type="caution">
    <text evidence="8">The sequence shown here is derived from an EMBL/GenBank/DDBJ whole genome shotgun (WGS) entry which is preliminary data.</text>
</comment>
<evidence type="ECO:0000256" key="4">
    <source>
        <dbReference type="ARBA" id="ARBA00022679"/>
    </source>
</evidence>
<dbReference type="PANTHER" id="PTHR43552">
    <property type="entry name" value="DIAMINOBUTYRATE--2-OXOGLUTARATE AMINOTRANSFERASE"/>
    <property type="match status" value="1"/>
</dbReference>
<dbReference type="GO" id="GO:0045303">
    <property type="term" value="F:diaminobutyrate-2-oxoglutarate transaminase activity"/>
    <property type="evidence" value="ECO:0007669"/>
    <property type="project" value="UniProtKB-EC"/>
</dbReference>
<dbReference type="Gene3D" id="3.90.1150.10">
    <property type="entry name" value="Aspartate Aminotransferase, domain 1"/>
    <property type="match status" value="1"/>
</dbReference>
<dbReference type="SUPFAM" id="SSF53383">
    <property type="entry name" value="PLP-dependent transferases"/>
    <property type="match status" value="1"/>
</dbReference>
<keyword evidence="4 7" id="KW-0808">Transferase</keyword>
<comment type="catalytic activity">
    <reaction evidence="7">
        <text>L-2,4-diaminobutanoate + 2-oxoglutarate = L-aspartate 4-semialdehyde + L-glutamate</text>
        <dbReference type="Rhea" id="RHEA:11160"/>
        <dbReference type="ChEBI" id="CHEBI:16810"/>
        <dbReference type="ChEBI" id="CHEBI:29985"/>
        <dbReference type="ChEBI" id="CHEBI:58761"/>
        <dbReference type="ChEBI" id="CHEBI:537519"/>
        <dbReference type="EC" id="2.6.1.76"/>
    </reaction>
</comment>
<comment type="function">
    <text evidence="7">Catalyzes reversively the conversion of L-aspartate beta-semialdehyde (ASA) to L-2,4-diaminobutyrate (DABA) by transamination with L-glutamate.</text>
</comment>
<dbReference type="Pfam" id="PF00202">
    <property type="entry name" value="Aminotran_3"/>
    <property type="match status" value="1"/>
</dbReference>